<protein>
    <submittedName>
        <fullName evidence="1">Uncharacterized protein</fullName>
    </submittedName>
</protein>
<dbReference type="Proteomes" id="UP000287651">
    <property type="component" value="Unassembled WGS sequence"/>
</dbReference>
<organism evidence="1 2">
    <name type="scientific">Ensete ventricosum</name>
    <name type="common">Abyssinian banana</name>
    <name type="synonym">Musa ensete</name>
    <dbReference type="NCBI Taxonomy" id="4639"/>
    <lineage>
        <taxon>Eukaryota</taxon>
        <taxon>Viridiplantae</taxon>
        <taxon>Streptophyta</taxon>
        <taxon>Embryophyta</taxon>
        <taxon>Tracheophyta</taxon>
        <taxon>Spermatophyta</taxon>
        <taxon>Magnoliopsida</taxon>
        <taxon>Liliopsida</taxon>
        <taxon>Zingiberales</taxon>
        <taxon>Musaceae</taxon>
        <taxon>Ensete</taxon>
    </lineage>
</organism>
<reference evidence="1 2" key="1">
    <citation type="journal article" date="2014" name="Agronomy (Basel)">
        <title>A Draft Genome Sequence for Ensete ventricosum, the Drought-Tolerant Tree Against Hunger.</title>
        <authorList>
            <person name="Harrison J."/>
            <person name="Moore K.A."/>
            <person name="Paszkiewicz K."/>
            <person name="Jones T."/>
            <person name="Grant M."/>
            <person name="Ambacheew D."/>
            <person name="Muzemil S."/>
            <person name="Studholme D.J."/>
        </authorList>
    </citation>
    <scope>NUCLEOTIDE SEQUENCE [LARGE SCALE GENOMIC DNA]</scope>
</reference>
<gene>
    <name evidence="1" type="ORF">B296_00046552</name>
</gene>
<dbReference type="EMBL" id="AMZH03008645">
    <property type="protein sequence ID" value="RRT58500.1"/>
    <property type="molecule type" value="Genomic_DNA"/>
</dbReference>
<evidence type="ECO:0000313" key="1">
    <source>
        <dbReference type="EMBL" id="RRT58500.1"/>
    </source>
</evidence>
<comment type="caution">
    <text evidence="1">The sequence shown here is derived from an EMBL/GenBank/DDBJ whole genome shotgun (WGS) entry which is preliminary data.</text>
</comment>
<accession>A0A426Z3F0</accession>
<dbReference type="AlphaFoldDB" id="A0A426Z3F0"/>
<evidence type="ECO:0000313" key="2">
    <source>
        <dbReference type="Proteomes" id="UP000287651"/>
    </source>
</evidence>
<sequence length="152" mass="17070">MLGTYRSNRGPVCLVKLGTLMYHVSVCLKKKREKEKKSIKIPCALLFTGSPTWSIARAIPSPRTGRRIEATSPTDRYVDHSIPLIGAVPRVTARNRKGEKGEEEGEPCVSIWHRPPSLNAANEEKPWRRCLLFNFSYVFSSSEATRRRGGGD</sequence>
<proteinExistence type="predicted"/>
<feature type="non-terminal residue" evidence="1">
    <location>
        <position position="152"/>
    </location>
</feature>
<name>A0A426Z3F0_ENSVE</name>